<evidence type="ECO:0000256" key="10">
    <source>
        <dbReference type="SAM" id="SignalP"/>
    </source>
</evidence>
<dbReference type="OrthoDB" id="69461at2759"/>
<dbReference type="EMBL" id="KL198016">
    <property type="protein sequence ID" value="KDQ21626.1"/>
    <property type="molecule type" value="Genomic_DNA"/>
</dbReference>
<feature type="compositionally biased region" description="Low complexity" evidence="9">
    <location>
        <begin position="181"/>
        <end position="194"/>
    </location>
</feature>
<gene>
    <name evidence="8" type="primary">GET1</name>
    <name evidence="11" type="ORF">BOTBODRAFT_26059</name>
</gene>
<evidence type="ECO:0000256" key="8">
    <source>
        <dbReference type="HAMAP-Rule" id="MF_03113"/>
    </source>
</evidence>
<evidence type="ECO:0000256" key="4">
    <source>
        <dbReference type="ARBA" id="ARBA00022692"/>
    </source>
</evidence>
<dbReference type="InterPro" id="IPR028945">
    <property type="entry name" value="Get1"/>
</dbReference>
<keyword evidence="7 8" id="KW-0472">Membrane</keyword>
<evidence type="ECO:0000256" key="6">
    <source>
        <dbReference type="ARBA" id="ARBA00022989"/>
    </source>
</evidence>
<feature type="region of interest" description="Disordered" evidence="9">
    <location>
        <begin position="181"/>
        <end position="210"/>
    </location>
</feature>
<keyword evidence="5 8" id="KW-0256">Endoplasmic reticulum</keyword>
<feature type="signal peptide" evidence="10">
    <location>
        <begin position="1"/>
        <end position="18"/>
    </location>
</feature>
<feature type="chain" id="PRO_5001645580" evidence="10">
    <location>
        <begin position="19"/>
        <end position="210"/>
    </location>
</feature>
<evidence type="ECO:0000256" key="3">
    <source>
        <dbReference type="ARBA" id="ARBA00022448"/>
    </source>
</evidence>
<dbReference type="FunCoup" id="A0A067NCU9">
    <property type="interactions" value="219"/>
</dbReference>
<sequence length="210" mass="23710">MDLLFTIFLLVFVTELISWVGQSVLHDSACAVYLRLFYSSTVSKQNELKASILASKQELLQTSSQDQFAKWAKLRRKVDKGLADLERINSELASARTKFGVQFKTGLWLLTGGAQFFVGWWYRKQPVFFLPPKWLGPATWWLALPWAPKGSVSCSAWQMACRRVIKVLEGTVREFVPQVSPVENEASSAPSSPVSEEKKRPQKPRAVSVD</sequence>
<dbReference type="PANTHER" id="PTHR42650">
    <property type="entry name" value="TAIL-ANCHORED PROTEIN INSERTION RECEPTOR WRB"/>
    <property type="match status" value="1"/>
</dbReference>
<dbReference type="GO" id="GO:0005789">
    <property type="term" value="C:endoplasmic reticulum membrane"/>
    <property type="evidence" value="ECO:0007669"/>
    <property type="project" value="UniProtKB-SubCell"/>
</dbReference>
<keyword evidence="10" id="KW-0732">Signal</keyword>
<feature type="topological domain" description="Cytoplasmic" evidence="8">
    <location>
        <begin position="169"/>
        <end position="210"/>
    </location>
</feature>
<evidence type="ECO:0000256" key="7">
    <source>
        <dbReference type="ARBA" id="ARBA00023136"/>
    </source>
</evidence>
<dbReference type="GO" id="GO:0071816">
    <property type="term" value="P:tail-anchored membrane protein insertion into ER membrane"/>
    <property type="evidence" value="ECO:0007669"/>
    <property type="project" value="InterPro"/>
</dbReference>
<evidence type="ECO:0000256" key="2">
    <source>
        <dbReference type="ARBA" id="ARBA00010799"/>
    </source>
</evidence>
<dbReference type="GO" id="GO:0043529">
    <property type="term" value="C:GET complex"/>
    <property type="evidence" value="ECO:0007669"/>
    <property type="project" value="InterPro"/>
</dbReference>
<dbReference type="HOGENOM" id="CLU_089418_0_1_1"/>
<dbReference type="Gene3D" id="1.10.287.660">
    <property type="entry name" value="Helix hairpin bin"/>
    <property type="match status" value="1"/>
</dbReference>
<dbReference type="InParanoid" id="A0A067NCU9"/>
<evidence type="ECO:0000313" key="11">
    <source>
        <dbReference type="EMBL" id="KDQ21626.1"/>
    </source>
</evidence>
<evidence type="ECO:0000256" key="1">
    <source>
        <dbReference type="ARBA" id="ARBA00004477"/>
    </source>
</evidence>
<evidence type="ECO:0000313" key="12">
    <source>
        <dbReference type="Proteomes" id="UP000027195"/>
    </source>
</evidence>
<name>A0A067NCU9_BOTB1</name>
<reference evidence="12" key="1">
    <citation type="journal article" date="2014" name="Proc. Natl. Acad. Sci. U.S.A.">
        <title>Extensive sampling of basidiomycete genomes demonstrates inadequacy of the white-rot/brown-rot paradigm for wood decay fungi.</title>
        <authorList>
            <person name="Riley R."/>
            <person name="Salamov A.A."/>
            <person name="Brown D.W."/>
            <person name="Nagy L.G."/>
            <person name="Floudas D."/>
            <person name="Held B.W."/>
            <person name="Levasseur A."/>
            <person name="Lombard V."/>
            <person name="Morin E."/>
            <person name="Otillar R."/>
            <person name="Lindquist E.A."/>
            <person name="Sun H."/>
            <person name="LaButti K.M."/>
            <person name="Schmutz J."/>
            <person name="Jabbour D."/>
            <person name="Luo H."/>
            <person name="Baker S.E."/>
            <person name="Pisabarro A.G."/>
            <person name="Walton J.D."/>
            <person name="Blanchette R.A."/>
            <person name="Henrissat B."/>
            <person name="Martin F."/>
            <person name="Cullen D."/>
            <person name="Hibbett D.S."/>
            <person name="Grigoriev I.V."/>
        </authorList>
    </citation>
    <scope>NUCLEOTIDE SEQUENCE [LARGE SCALE GENOMIC DNA]</scope>
    <source>
        <strain evidence="12">FD-172 SS1</strain>
    </source>
</reference>
<dbReference type="STRING" id="930990.A0A067NCU9"/>
<keyword evidence="4 8" id="KW-0812">Transmembrane</keyword>
<feature type="topological domain" description="Lumenal" evidence="8">
    <location>
        <begin position="1"/>
        <end position="3"/>
    </location>
</feature>
<dbReference type="AlphaFoldDB" id="A0A067NCU9"/>
<evidence type="ECO:0000256" key="5">
    <source>
        <dbReference type="ARBA" id="ARBA00022824"/>
    </source>
</evidence>
<dbReference type="Proteomes" id="UP000027195">
    <property type="component" value="Unassembled WGS sequence"/>
</dbReference>
<comment type="similarity">
    <text evidence="2 8">Belongs to the WRB/GET1 family.</text>
</comment>
<proteinExistence type="inferred from homology"/>
<organism evidence="11 12">
    <name type="scientific">Botryobasidium botryosum (strain FD-172 SS1)</name>
    <dbReference type="NCBI Taxonomy" id="930990"/>
    <lineage>
        <taxon>Eukaryota</taxon>
        <taxon>Fungi</taxon>
        <taxon>Dikarya</taxon>
        <taxon>Basidiomycota</taxon>
        <taxon>Agaricomycotina</taxon>
        <taxon>Agaricomycetes</taxon>
        <taxon>Cantharellales</taxon>
        <taxon>Botryobasidiaceae</taxon>
        <taxon>Botryobasidium</taxon>
    </lineage>
</organism>
<evidence type="ECO:0000256" key="9">
    <source>
        <dbReference type="SAM" id="MobiDB-lite"/>
    </source>
</evidence>
<dbReference type="PANTHER" id="PTHR42650:SF1">
    <property type="entry name" value="GUIDED ENTRY OF TAIL-ANCHORED PROTEINS FACTOR 1"/>
    <property type="match status" value="1"/>
</dbReference>
<dbReference type="InterPro" id="IPR027538">
    <property type="entry name" value="Get1_fungi"/>
</dbReference>
<comment type="caution">
    <text evidence="8">Lacks conserved residue(s) required for the propagation of feature annotation.</text>
</comment>
<dbReference type="HAMAP" id="MF_03113">
    <property type="entry name" value="Get1"/>
    <property type="match status" value="1"/>
</dbReference>
<comment type="subcellular location">
    <subcellularLocation>
        <location evidence="1">Endoplasmic reticulum membrane</location>
        <topology evidence="1">Multi-pass membrane protein</topology>
    </subcellularLocation>
</comment>
<accession>A0A067NCU9</accession>
<keyword evidence="3 8" id="KW-0813">Transport</keyword>
<keyword evidence="6 8" id="KW-1133">Transmembrane helix</keyword>
<protein>
    <submittedName>
        <fullName evidence="11">Uncharacterized protein</fullName>
    </submittedName>
</protein>
<dbReference type="Pfam" id="PF04420">
    <property type="entry name" value="CHD5"/>
    <property type="match status" value="1"/>
</dbReference>
<dbReference type="InterPro" id="IPR029012">
    <property type="entry name" value="Helix_hairpin_bin_sf"/>
</dbReference>
<keyword evidence="12" id="KW-1185">Reference proteome</keyword>
<dbReference type="GO" id="GO:0043495">
    <property type="term" value="F:protein-membrane adaptor activity"/>
    <property type="evidence" value="ECO:0007669"/>
    <property type="project" value="TreeGrafter"/>
</dbReference>